<dbReference type="SUPFAM" id="SSF47226">
    <property type="entry name" value="Histidine-containing phosphotransfer domain, HPT domain"/>
    <property type="match status" value="1"/>
</dbReference>
<feature type="modified residue" description="4-aspartylphosphate" evidence="13">
    <location>
        <position position="778"/>
    </location>
</feature>
<evidence type="ECO:0000256" key="1">
    <source>
        <dbReference type="ARBA" id="ARBA00000085"/>
    </source>
</evidence>
<feature type="modified residue" description="Phosphohistidine" evidence="12">
    <location>
        <position position="1117"/>
    </location>
</feature>
<feature type="domain" description="Response regulatory" evidence="18">
    <location>
        <begin position="874"/>
        <end position="990"/>
    </location>
</feature>
<keyword evidence="23" id="KW-1185">Reference proteome</keyword>
<organism evidence="22 23">
    <name type="scientific">Thiorhodovibrio winogradskyi</name>
    <dbReference type="NCBI Taxonomy" id="77007"/>
    <lineage>
        <taxon>Bacteria</taxon>
        <taxon>Pseudomonadati</taxon>
        <taxon>Pseudomonadota</taxon>
        <taxon>Gammaproteobacteria</taxon>
        <taxon>Chromatiales</taxon>
        <taxon>Chromatiaceae</taxon>
        <taxon>Thiorhodovibrio</taxon>
    </lineage>
</organism>
<dbReference type="RefSeq" id="WP_328987352.1">
    <property type="nucleotide sequence ID" value="NZ_CP121472.1"/>
</dbReference>
<dbReference type="InterPro" id="IPR000014">
    <property type="entry name" value="PAS"/>
</dbReference>
<dbReference type="Pfam" id="PF01627">
    <property type="entry name" value="Hpt"/>
    <property type="match status" value="1"/>
</dbReference>
<evidence type="ECO:0000259" key="19">
    <source>
        <dbReference type="PROSITE" id="PS50112"/>
    </source>
</evidence>
<dbReference type="EC" id="2.7.13.3" evidence="3"/>
<dbReference type="SMART" id="SM00387">
    <property type="entry name" value="HATPase_c"/>
    <property type="match status" value="1"/>
</dbReference>
<dbReference type="CDD" id="cd00082">
    <property type="entry name" value="HisKA"/>
    <property type="match status" value="1"/>
</dbReference>
<dbReference type="SMART" id="SM00448">
    <property type="entry name" value="REC"/>
    <property type="match status" value="2"/>
</dbReference>
<dbReference type="SUPFAM" id="SSF53850">
    <property type="entry name" value="Periplasmic binding protein-like II"/>
    <property type="match status" value="1"/>
</dbReference>
<dbReference type="SMART" id="SM00388">
    <property type="entry name" value="HisKA"/>
    <property type="match status" value="1"/>
</dbReference>
<feature type="compositionally biased region" description="Polar residues" evidence="14">
    <location>
        <begin position="1268"/>
        <end position="1289"/>
    </location>
</feature>
<evidence type="ECO:0000256" key="11">
    <source>
        <dbReference type="ARBA" id="ARBA00023136"/>
    </source>
</evidence>
<evidence type="ECO:0000256" key="2">
    <source>
        <dbReference type="ARBA" id="ARBA00004651"/>
    </source>
</evidence>
<dbReference type="SUPFAM" id="SSF52172">
    <property type="entry name" value="CheY-like"/>
    <property type="match status" value="2"/>
</dbReference>
<keyword evidence="5 13" id="KW-0597">Phosphoprotein</keyword>
<dbReference type="InterPro" id="IPR036097">
    <property type="entry name" value="HisK_dim/P_sf"/>
</dbReference>
<dbReference type="Gene3D" id="3.30.565.10">
    <property type="entry name" value="Histidine kinase-like ATPase, C-terminal domain"/>
    <property type="match status" value="1"/>
</dbReference>
<keyword evidence="6 15" id="KW-0812">Transmembrane</keyword>
<feature type="modified residue" description="4-aspartylphosphate" evidence="13">
    <location>
        <position position="923"/>
    </location>
</feature>
<dbReference type="SUPFAM" id="SSF55785">
    <property type="entry name" value="PYP-like sensor domain (PAS domain)"/>
    <property type="match status" value="1"/>
</dbReference>
<feature type="domain" description="PAS" evidence="19">
    <location>
        <begin position="361"/>
        <end position="412"/>
    </location>
</feature>
<dbReference type="PROSITE" id="PS50110">
    <property type="entry name" value="RESPONSE_REGULATORY"/>
    <property type="match status" value="2"/>
</dbReference>
<accession>A0ABZ0S8K0</accession>
<dbReference type="PANTHER" id="PTHR45339:SF1">
    <property type="entry name" value="HYBRID SIGNAL TRANSDUCTION HISTIDINE KINASE J"/>
    <property type="match status" value="1"/>
</dbReference>
<feature type="domain" description="HPt" evidence="21">
    <location>
        <begin position="1076"/>
        <end position="1176"/>
    </location>
</feature>
<dbReference type="Pfam" id="PF13426">
    <property type="entry name" value="PAS_9"/>
    <property type="match status" value="1"/>
</dbReference>
<dbReference type="CDD" id="cd17546">
    <property type="entry name" value="REC_hyHK_CKI1_RcsC-like"/>
    <property type="match status" value="2"/>
</dbReference>
<dbReference type="SUPFAM" id="SSF55874">
    <property type="entry name" value="ATPase domain of HSP90 chaperone/DNA topoisomerase II/histidine kinase"/>
    <property type="match status" value="1"/>
</dbReference>
<dbReference type="Gene3D" id="3.40.50.2300">
    <property type="match status" value="2"/>
</dbReference>
<dbReference type="InterPro" id="IPR004358">
    <property type="entry name" value="Sig_transdc_His_kin-like_C"/>
</dbReference>
<keyword evidence="4" id="KW-1003">Cell membrane</keyword>
<dbReference type="Gene3D" id="3.30.450.20">
    <property type="entry name" value="PAS domain"/>
    <property type="match status" value="1"/>
</dbReference>
<protein>
    <recommendedName>
        <fullName evidence="3">histidine kinase</fullName>
        <ecNumber evidence="3">2.7.13.3</ecNumber>
    </recommendedName>
</protein>
<feature type="transmembrane region" description="Helical" evidence="15">
    <location>
        <begin position="270"/>
        <end position="290"/>
    </location>
</feature>
<dbReference type="PROSITE" id="PS50113">
    <property type="entry name" value="PAC"/>
    <property type="match status" value="1"/>
</dbReference>
<keyword evidence="10" id="KW-0902">Two-component regulatory system</keyword>
<dbReference type="InterPro" id="IPR003661">
    <property type="entry name" value="HisK_dim/P_dom"/>
</dbReference>
<dbReference type="CDD" id="cd13706">
    <property type="entry name" value="PBP2_HisK_like_1"/>
    <property type="match status" value="1"/>
</dbReference>
<dbReference type="NCBIfam" id="TIGR00229">
    <property type="entry name" value="sensory_box"/>
    <property type="match status" value="1"/>
</dbReference>
<evidence type="ECO:0000256" key="12">
    <source>
        <dbReference type="PROSITE-ProRule" id="PRU00110"/>
    </source>
</evidence>
<dbReference type="Pfam" id="PF02518">
    <property type="entry name" value="HATPase_c"/>
    <property type="match status" value="1"/>
</dbReference>
<feature type="compositionally biased region" description="Low complexity" evidence="14">
    <location>
        <begin position="1033"/>
        <end position="1058"/>
    </location>
</feature>
<evidence type="ECO:0000259" key="18">
    <source>
        <dbReference type="PROSITE" id="PS50110"/>
    </source>
</evidence>
<dbReference type="CDD" id="cd16922">
    <property type="entry name" value="HATPase_EvgS-ArcB-TorS-like"/>
    <property type="match status" value="1"/>
</dbReference>
<dbReference type="SUPFAM" id="SSF47384">
    <property type="entry name" value="Homodimeric domain of signal transducing histidine kinase"/>
    <property type="match status" value="1"/>
</dbReference>
<dbReference type="Pfam" id="PF00072">
    <property type="entry name" value="Response_reg"/>
    <property type="match status" value="2"/>
</dbReference>
<evidence type="ECO:0000256" key="10">
    <source>
        <dbReference type="ARBA" id="ARBA00023012"/>
    </source>
</evidence>
<evidence type="ECO:0000256" key="6">
    <source>
        <dbReference type="ARBA" id="ARBA00022692"/>
    </source>
</evidence>
<comment type="subcellular location">
    <subcellularLocation>
        <location evidence="2">Cell membrane</location>
        <topology evidence="2">Multi-pass membrane protein</topology>
    </subcellularLocation>
</comment>
<feature type="domain" description="Histidine kinase" evidence="17">
    <location>
        <begin position="480"/>
        <end position="702"/>
    </location>
</feature>
<dbReference type="EMBL" id="CP121472">
    <property type="protein sequence ID" value="WPL16819.1"/>
    <property type="molecule type" value="Genomic_DNA"/>
</dbReference>
<dbReference type="PROSITE" id="PS50109">
    <property type="entry name" value="HIS_KIN"/>
    <property type="match status" value="1"/>
</dbReference>
<evidence type="ECO:0000313" key="22">
    <source>
        <dbReference type="EMBL" id="WPL16819.1"/>
    </source>
</evidence>
<dbReference type="GO" id="GO:0004673">
    <property type="term" value="F:protein histidine kinase activity"/>
    <property type="evidence" value="ECO:0007669"/>
    <property type="project" value="UniProtKB-EC"/>
</dbReference>
<evidence type="ECO:0000256" key="15">
    <source>
        <dbReference type="SAM" id="Phobius"/>
    </source>
</evidence>
<feature type="signal peptide" evidence="16">
    <location>
        <begin position="1"/>
        <end position="37"/>
    </location>
</feature>
<evidence type="ECO:0000259" key="21">
    <source>
        <dbReference type="PROSITE" id="PS50894"/>
    </source>
</evidence>
<feature type="domain" description="PAC" evidence="20">
    <location>
        <begin position="412"/>
        <end position="462"/>
    </location>
</feature>
<name>A0ABZ0S8K0_9GAMM</name>
<proteinExistence type="predicted"/>
<dbReference type="InterPro" id="IPR036890">
    <property type="entry name" value="HATPase_C_sf"/>
</dbReference>
<feature type="region of interest" description="Disordered" evidence="14">
    <location>
        <begin position="1265"/>
        <end position="1289"/>
    </location>
</feature>
<evidence type="ECO:0000256" key="5">
    <source>
        <dbReference type="ARBA" id="ARBA00022553"/>
    </source>
</evidence>
<dbReference type="Pfam" id="PF00512">
    <property type="entry name" value="HisKA"/>
    <property type="match status" value="1"/>
</dbReference>
<feature type="region of interest" description="Disordered" evidence="14">
    <location>
        <begin position="1006"/>
        <end position="1058"/>
    </location>
</feature>
<feature type="domain" description="Response regulatory" evidence="18">
    <location>
        <begin position="725"/>
        <end position="846"/>
    </location>
</feature>
<dbReference type="Gene3D" id="1.10.287.130">
    <property type="match status" value="1"/>
</dbReference>
<dbReference type="PROSITE" id="PS50112">
    <property type="entry name" value="PAS"/>
    <property type="match status" value="1"/>
</dbReference>
<feature type="chain" id="PRO_5045112590" description="histidine kinase" evidence="16">
    <location>
        <begin position="38"/>
        <end position="1289"/>
    </location>
</feature>
<evidence type="ECO:0000313" key="23">
    <source>
        <dbReference type="Proteomes" id="UP001432180"/>
    </source>
</evidence>
<evidence type="ECO:0000256" key="13">
    <source>
        <dbReference type="PROSITE-ProRule" id="PRU00169"/>
    </source>
</evidence>
<dbReference type="Pfam" id="PF00497">
    <property type="entry name" value="SBP_bac_3"/>
    <property type="match status" value="1"/>
</dbReference>
<keyword evidence="7" id="KW-0547">Nucleotide-binding</keyword>
<dbReference type="Gene3D" id="3.40.190.10">
    <property type="entry name" value="Periplasmic binding protein-like II"/>
    <property type="match status" value="2"/>
</dbReference>
<sequence length="1289" mass="139978">MSNVNIQATSIPSSPAGHCNLSRALLGLLLLALPAQAQDERQVLRVVGDENYPPYLFLDAQGEEDGYLVDVWRLWEEATGIGVELIATQWDQAQRLLLDGEADVIENIFATPGREPLYDFSAPYASLPVSIYRDSSIGGLTRVESLHGFQVGVMRGDACVEWLQTQGIDTLVLYADYKSVIEAAKAQEIKVFCMDESPANFYLYQLDAHRDLIKAFDLYQGQFRRAVREGEVATLRLVEQGMAAIPATALQALERKWLKPPVAIGDLGPYLARAAAVLGVLAILIALWIISLRRALARHSAAQSAAQQKIDAERASHRQQLETLVAARTAELQKANDELSYTQFAMDRAGIGSTWNNAETGAFLYANDEACRQLGYTRDELMPLSVSAINPLLTPEEFQQIAANLRESRTSLRLETQHRRKDGSTYPAAVTVYLHQVGDQEWFIAFFEDISERKAAEAELLIARDAAEEATRAKSDFLANMSHEIRTPMNAIMGMSHLALQTKLSERQRNYIEKVHRSAEALLGIINDILDFSKIEAGKLDMECADFRLEDVLDNLTNLVGLKAEEKGLELLLDLPPDLPTALVGDALRLGQILINLGNNAVKFTESGGEILVRAGVLEDGTDAVTLHFSVRDTGIGLSPEQQQRLFQSFTQGDSSTTRKYGGSGLGLAISKRLTEMMGGDIWVESALGAGSTFHFTARFGKQRGLRSQRRLSRTGDFDELQALRVLVVDDNKTAREVLQAMLGAFGFQVAQAASGAEAIDRLEQPDGDTPFDLVLMDWKMPGMDGLDTARAIARDRLIVKAPTVIMVTAYGRDEAQRAADDLDLAGFLTKPVTPSSLLDAILIAMGREAISDSRDTEREEATAEAIAQLRGAHILLVEDNAINQELALELLTTNGMTAAVANNGQEALELLRQDAFDAVLMDCQMPIMDGYQATHAIRENPQWRDLPVLAMTANVMTGDREKALAAGMNDHIGKPVKVREMLATMARWIAVEKIEDSKEELGTRAEVVDKRDQPLASRHGQEKAPQTATTTASSSLAPRPSSLAPRPSSLAPRSSSLASLPGIDTQVGLATAQGNEALYRRLLGRFRDSQRDFADQFAAALAARDQDPHAATRCAHTLKGVAATIGAEAVRDAATALEAACQDRQPHEIIDAHLQATLDALKPILTGLAQLDAADNPSLGGDAAGDTTEAPERALQSALPALATLSTELAQLRALLSDDDTEAVGVIASLTTQLAGTPAADALRPVARAIDTYDFDSALAALDHFEQSATPQPDQATRASPQTQENQP</sequence>
<dbReference type="InterPro" id="IPR008207">
    <property type="entry name" value="Sig_transdc_His_kin_Hpt_dom"/>
</dbReference>
<dbReference type="InterPro" id="IPR035965">
    <property type="entry name" value="PAS-like_dom_sf"/>
</dbReference>
<comment type="catalytic activity">
    <reaction evidence="1">
        <text>ATP + protein L-histidine = ADP + protein N-phospho-L-histidine.</text>
        <dbReference type="EC" id="2.7.13.3"/>
    </reaction>
</comment>
<evidence type="ECO:0000256" key="7">
    <source>
        <dbReference type="ARBA" id="ARBA00022741"/>
    </source>
</evidence>
<dbReference type="InterPro" id="IPR003594">
    <property type="entry name" value="HATPase_dom"/>
</dbReference>
<dbReference type="InterPro" id="IPR001638">
    <property type="entry name" value="Solute-binding_3/MltF_N"/>
</dbReference>
<evidence type="ECO:0000256" key="4">
    <source>
        <dbReference type="ARBA" id="ARBA00022475"/>
    </source>
</evidence>
<evidence type="ECO:0000256" key="3">
    <source>
        <dbReference type="ARBA" id="ARBA00012438"/>
    </source>
</evidence>
<evidence type="ECO:0000259" key="20">
    <source>
        <dbReference type="PROSITE" id="PS50113"/>
    </source>
</evidence>
<keyword evidence="11 15" id="KW-0472">Membrane</keyword>
<evidence type="ECO:0000259" key="17">
    <source>
        <dbReference type="PROSITE" id="PS50109"/>
    </source>
</evidence>
<dbReference type="Gene3D" id="1.20.120.160">
    <property type="entry name" value="HPT domain"/>
    <property type="match status" value="1"/>
</dbReference>
<keyword evidence="9 15" id="KW-1133">Transmembrane helix</keyword>
<dbReference type="InterPro" id="IPR000700">
    <property type="entry name" value="PAS-assoc_C"/>
</dbReference>
<gene>
    <name evidence="22" type="primary">barA_11</name>
    <name evidence="22" type="ORF">Thiowin_01793</name>
</gene>
<evidence type="ECO:0000256" key="9">
    <source>
        <dbReference type="ARBA" id="ARBA00022989"/>
    </source>
</evidence>
<dbReference type="Proteomes" id="UP001432180">
    <property type="component" value="Chromosome"/>
</dbReference>
<dbReference type="PROSITE" id="PS50894">
    <property type="entry name" value="HPT"/>
    <property type="match status" value="1"/>
</dbReference>
<dbReference type="InterPro" id="IPR005467">
    <property type="entry name" value="His_kinase_dom"/>
</dbReference>
<keyword evidence="16" id="KW-0732">Signal</keyword>
<dbReference type="InterPro" id="IPR011006">
    <property type="entry name" value="CheY-like_superfamily"/>
</dbReference>
<dbReference type="InterPro" id="IPR001789">
    <property type="entry name" value="Sig_transdc_resp-reg_receiver"/>
</dbReference>
<dbReference type="PRINTS" id="PR00344">
    <property type="entry name" value="BCTRLSENSOR"/>
</dbReference>
<dbReference type="SMART" id="SM00062">
    <property type="entry name" value="PBPb"/>
    <property type="match status" value="1"/>
</dbReference>
<evidence type="ECO:0000256" key="8">
    <source>
        <dbReference type="ARBA" id="ARBA00022840"/>
    </source>
</evidence>
<evidence type="ECO:0000256" key="16">
    <source>
        <dbReference type="SAM" id="SignalP"/>
    </source>
</evidence>
<evidence type="ECO:0000256" key="14">
    <source>
        <dbReference type="SAM" id="MobiDB-lite"/>
    </source>
</evidence>
<dbReference type="CDD" id="cd00088">
    <property type="entry name" value="HPT"/>
    <property type="match status" value="1"/>
</dbReference>
<dbReference type="InterPro" id="IPR036641">
    <property type="entry name" value="HPT_dom_sf"/>
</dbReference>
<dbReference type="PANTHER" id="PTHR45339">
    <property type="entry name" value="HYBRID SIGNAL TRANSDUCTION HISTIDINE KINASE J"/>
    <property type="match status" value="1"/>
</dbReference>
<reference evidence="22 23" key="1">
    <citation type="journal article" date="2023" name="Microorganisms">
        <title>Thiorhodovibrio frisius and Trv. litoralis spp. nov., Two Novel Members from a Clade of Fastidious Purple Sulfur Bacteria That Exhibit Unique Red-Shifted Light-Harvesting Capabilities.</title>
        <authorList>
            <person name="Methner A."/>
            <person name="Kuzyk S.B."/>
            <person name="Petersen J."/>
            <person name="Bauer S."/>
            <person name="Brinkmann H."/>
            <person name="Sichau K."/>
            <person name="Wanner G."/>
            <person name="Wolf J."/>
            <person name="Neumann-Schaal M."/>
            <person name="Henke P."/>
            <person name="Tank M."/>
            <person name="Sproer C."/>
            <person name="Bunk B."/>
            <person name="Overmann J."/>
        </authorList>
    </citation>
    <scope>NUCLEOTIDE SEQUENCE [LARGE SCALE GENOMIC DNA]</scope>
    <source>
        <strain evidence="22 23">DSM 6702</strain>
    </source>
</reference>
<keyword evidence="8" id="KW-0067">ATP-binding</keyword>
<keyword evidence="22" id="KW-0808">Transferase</keyword>
<dbReference type="CDD" id="cd00130">
    <property type="entry name" value="PAS"/>
    <property type="match status" value="1"/>
</dbReference>
<keyword evidence="22" id="KW-0418">Kinase</keyword>